<keyword evidence="5 9" id="KW-1133">Transmembrane helix</keyword>
<dbReference type="GO" id="GO:0010008">
    <property type="term" value="C:endosome membrane"/>
    <property type="evidence" value="ECO:0007669"/>
    <property type="project" value="UniProtKB-SubCell"/>
</dbReference>
<dbReference type="Gene3D" id="2.70.130.10">
    <property type="entry name" value="Mannose-6-phosphate receptor binding domain"/>
    <property type="match status" value="1"/>
</dbReference>
<evidence type="ECO:0000256" key="9">
    <source>
        <dbReference type="SAM" id="Phobius"/>
    </source>
</evidence>
<keyword evidence="3 9" id="KW-0812">Transmembrane</keyword>
<dbReference type="SUPFAM" id="SSF50911">
    <property type="entry name" value="Mannose 6-phosphate receptor domain"/>
    <property type="match status" value="1"/>
</dbReference>
<dbReference type="InterPro" id="IPR009011">
    <property type="entry name" value="Man6P_isomerase_rcpt-bd_dom_sf"/>
</dbReference>
<evidence type="ECO:0000313" key="13">
    <source>
        <dbReference type="Proteomes" id="UP000623467"/>
    </source>
</evidence>
<gene>
    <name evidence="12" type="ORF">MSAN_01225800</name>
</gene>
<dbReference type="Pfam" id="PF00878">
    <property type="entry name" value="CIMR"/>
    <property type="match status" value="1"/>
</dbReference>
<dbReference type="GO" id="GO:0000139">
    <property type="term" value="C:Golgi membrane"/>
    <property type="evidence" value="ECO:0007669"/>
    <property type="project" value="UniProtKB-SubCell"/>
</dbReference>
<dbReference type="GO" id="GO:0005537">
    <property type="term" value="F:D-mannose binding"/>
    <property type="evidence" value="ECO:0007669"/>
    <property type="project" value="InterPro"/>
</dbReference>
<dbReference type="PANTHER" id="PTHR15071:SF0">
    <property type="entry name" value="MANNOSE 6-PHOSPHATE RECEPTOR-LIKE PROTEIN 1"/>
    <property type="match status" value="1"/>
</dbReference>
<proteinExistence type="predicted"/>
<keyword evidence="4 10" id="KW-0732">Signal</keyword>
<feature type="chain" id="PRO_5034576244" evidence="10">
    <location>
        <begin position="36"/>
        <end position="480"/>
    </location>
</feature>
<feature type="compositionally biased region" description="Low complexity" evidence="8">
    <location>
        <begin position="302"/>
        <end position="328"/>
    </location>
</feature>
<organism evidence="12 13">
    <name type="scientific">Mycena sanguinolenta</name>
    <dbReference type="NCBI Taxonomy" id="230812"/>
    <lineage>
        <taxon>Eukaryota</taxon>
        <taxon>Fungi</taxon>
        <taxon>Dikarya</taxon>
        <taxon>Basidiomycota</taxon>
        <taxon>Agaricomycotina</taxon>
        <taxon>Agaricomycetes</taxon>
        <taxon>Agaricomycetidae</taxon>
        <taxon>Agaricales</taxon>
        <taxon>Marasmiineae</taxon>
        <taxon>Mycenaceae</taxon>
        <taxon>Mycena</taxon>
    </lineage>
</organism>
<evidence type="ECO:0000256" key="10">
    <source>
        <dbReference type="SAM" id="SignalP"/>
    </source>
</evidence>
<feature type="domain" description="MRH" evidence="11">
    <location>
        <begin position="38"/>
        <end position="191"/>
    </location>
</feature>
<dbReference type="GO" id="GO:0038023">
    <property type="term" value="F:signaling receptor activity"/>
    <property type="evidence" value="ECO:0007669"/>
    <property type="project" value="InterPro"/>
</dbReference>
<evidence type="ECO:0000259" key="11">
    <source>
        <dbReference type="PROSITE" id="PS51914"/>
    </source>
</evidence>
<dbReference type="Proteomes" id="UP000623467">
    <property type="component" value="Unassembled WGS sequence"/>
</dbReference>
<feature type="signal peptide" evidence="10">
    <location>
        <begin position="1"/>
        <end position="35"/>
    </location>
</feature>
<dbReference type="OrthoDB" id="4504960at2759"/>
<evidence type="ECO:0000313" key="12">
    <source>
        <dbReference type="EMBL" id="KAF7358857.1"/>
    </source>
</evidence>
<dbReference type="InterPro" id="IPR044865">
    <property type="entry name" value="MRH_dom"/>
</dbReference>
<keyword evidence="7" id="KW-1015">Disulfide bond</keyword>
<feature type="region of interest" description="Disordered" evidence="8">
    <location>
        <begin position="340"/>
        <end position="378"/>
    </location>
</feature>
<dbReference type="PROSITE" id="PS51914">
    <property type="entry name" value="MRH"/>
    <property type="match status" value="1"/>
</dbReference>
<feature type="compositionally biased region" description="Low complexity" evidence="8">
    <location>
        <begin position="366"/>
        <end position="378"/>
    </location>
</feature>
<comment type="caution">
    <text evidence="12">The sequence shown here is derived from an EMBL/GenBank/DDBJ whole genome shotgun (WGS) entry which is preliminary data.</text>
</comment>
<comment type="subcellular location">
    <subcellularLocation>
        <location evidence="1">Endomembrane system</location>
    </subcellularLocation>
</comment>
<sequence length="480" mass="50522">MMPSMLLDNTAIMARPPLALVFWALWFSLFSLTRAEDKPCTGRHNGKYYDLNPLQLGKDFTSKTPEGHEMVLSVCKSVSHETWRLNVQDPGLVGGFVRLGHGDFSMGQTSTTLSFSGRAGHPHLTLSSGSKCRDSNGDTIENMKGSTEIEFVCDPAAKRGTPRLVAQLPPGGDDAACAWVFEWRTAAACPTSEGVTFGGVIWFLFISALILLATYLVIGTLYNYFVLGLNSSLTDALPRFSVAGMLYHGREAWGMAGEWAAGGFGRGGPRGPVGLGGPGGFRTARDPESRGRTFGTADDDGSMNSSANGSASPNVHVTNNTPNVNANPFIRTKTSVRTEMNPASHQTQVMSGAPVPSPGALKEMSAPSPVGVGAAAPGQGQGVEQALAAGLNPASHQAQVMSGMPVPHLSSPSRMTAPPPMVQPTPPAPAPALGRRETGQTFAVGDMDDENDEEDATEIQIADVRGRMDAGEGGEGIIRL</sequence>
<evidence type="ECO:0000256" key="5">
    <source>
        <dbReference type="ARBA" id="ARBA00022989"/>
    </source>
</evidence>
<protein>
    <submittedName>
        <fullName evidence="12">PLCXc domain-containing protein</fullName>
    </submittedName>
</protein>
<accession>A0A8H7D4A9</accession>
<name>A0A8H7D4A9_9AGAR</name>
<feature type="region of interest" description="Disordered" evidence="8">
    <location>
        <begin position="278"/>
        <end position="328"/>
    </location>
</feature>
<evidence type="ECO:0000256" key="1">
    <source>
        <dbReference type="ARBA" id="ARBA00004308"/>
    </source>
</evidence>
<keyword evidence="2" id="KW-0813">Transport</keyword>
<evidence type="ECO:0000256" key="8">
    <source>
        <dbReference type="SAM" id="MobiDB-lite"/>
    </source>
</evidence>
<evidence type="ECO:0000256" key="2">
    <source>
        <dbReference type="ARBA" id="ARBA00022448"/>
    </source>
</evidence>
<dbReference type="InterPro" id="IPR000479">
    <property type="entry name" value="CIMR_rpt"/>
</dbReference>
<evidence type="ECO:0000256" key="3">
    <source>
        <dbReference type="ARBA" id="ARBA00022692"/>
    </source>
</evidence>
<feature type="compositionally biased region" description="Polar residues" evidence="8">
    <location>
        <begin position="340"/>
        <end position="350"/>
    </location>
</feature>
<evidence type="ECO:0000256" key="6">
    <source>
        <dbReference type="ARBA" id="ARBA00023136"/>
    </source>
</evidence>
<feature type="transmembrane region" description="Helical" evidence="9">
    <location>
        <begin position="200"/>
        <end position="225"/>
    </location>
</feature>
<feature type="region of interest" description="Disordered" evidence="8">
    <location>
        <begin position="412"/>
        <end position="434"/>
    </location>
</feature>
<dbReference type="EMBL" id="JACAZH010000009">
    <property type="protein sequence ID" value="KAF7358857.1"/>
    <property type="molecule type" value="Genomic_DNA"/>
</dbReference>
<keyword evidence="6 9" id="KW-0472">Membrane</keyword>
<evidence type="ECO:0000256" key="4">
    <source>
        <dbReference type="ARBA" id="ARBA00022729"/>
    </source>
</evidence>
<evidence type="ECO:0000256" key="7">
    <source>
        <dbReference type="ARBA" id="ARBA00023157"/>
    </source>
</evidence>
<dbReference type="PANTHER" id="PTHR15071">
    <property type="entry name" value="MANNOSE-6-PHOSPHATE RECEPTOR FAMILY MEMBER"/>
    <property type="match status" value="1"/>
</dbReference>
<keyword evidence="13" id="KW-1185">Reference proteome</keyword>
<feature type="compositionally biased region" description="Pro residues" evidence="8">
    <location>
        <begin position="417"/>
        <end position="430"/>
    </location>
</feature>
<reference evidence="12" key="1">
    <citation type="submission" date="2020-05" db="EMBL/GenBank/DDBJ databases">
        <title>Mycena genomes resolve the evolution of fungal bioluminescence.</title>
        <authorList>
            <person name="Tsai I.J."/>
        </authorList>
    </citation>
    <scope>NUCLEOTIDE SEQUENCE</scope>
    <source>
        <strain evidence="12">160909Yilan</strain>
    </source>
</reference>
<dbReference type="AlphaFoldDB" id="A0A8H7D4A9"/>